<dbReference type="PROSITE" id="PS50110">
    <property type="entry name" value="RESPONSE_REGULATORY"/>
    <property type="match status" value="1"/>
</dbReference>
<keyword evidence="8 17" id="KW-0418">Kinase</keyword>
<dbReference type="SUPFAM" id="SSF47384">
    <property type="entry name" value="Homodimeric domain of signal transducing histidine kinase"/>
    <property type="match status" value="1"/>
</dbReference>
<evidence type="ECO:0000313" key="17">
    <source>
        <dbReference type="EMBL" id="AHE97089.1"/>
    </source>
</evidence>
<dbReference type="Gene3D" id="1.10.287.130">
    <property type="match status" value="1"/>
</dbReference>
<keyword evidence="9" id="KW-0067">ATP-binding</keyword>
<dbReference type="HOGENOM" id="CLU_000445_114_64_6"/>
<dbReference type="InterPro" id="IPR011006">
    <property type="entry name" value="CheY-like_superfamily"/>
</dbReference>
<dbReference type="SMART" id="SM00387">
    <property type="entry name" value="HATPase_c"/>
    <property type="match status" value="1"/>
</dbReference>
<dbReference type="PANTHER" id="PTHR43047:SF64">
    <property type="entry name" value="HISTIDINE KINASE CONTAINING CHEY-HOMOLOGOUS RECEIVER DOMAIN AND PAS DOMAIN-RELATED"/>
    <property type="match status" value="1"/>
</dbReference>
<evidence type="ECO:0000256" key="2">
    <source>
        <dbReference type="ARBA" id="ARBA00004370"/>
    </source>
</evidence>
<feature type="modified residue" description="4-aspartylphosphate" evidence="13">
    <location>
        <position position="593"/>
    </location>
</feature>
<keyword evidence="18" id="KW-1185">Reference proteome</keyword>
<dbReference type="SUPFAM" id="SSF52172">
    <property type="entry name" value="CheY-like"/>
    <property type="match status" value="1"/>
</dbReference>
<dbReference type="Pfam" id="PF02518">
    <property type="entry name" value="HATPase_c"/>
    <property type="match status" value="1"/>
</dbReference>
<evidence type="ECO:0000256" key="5">
    <source>
        <dbReference type="ARBA" id="ARBA00022679"/>
    </source>
</evidence>
<evidence type="ECO:0000313" key="18">
    <source>
        <dbReference type="Proteomes" id="UP000005289"/>
    </source>
</evidence>
<dbReference type="AlphaFoldDB" id="W0DEL6"/>
<keyword evidence="6 14" id="KW-0812">Transmembrane</keyword>
<dbReference type="SMART" id="SM00388">
    <property type="entry name" value="HisKA"/>
    <property type="match status" value="1"/>
</dbReference>
<dbReference type="KEGG" id="tti:THITH_00995"/>
<gene>
    <name evidence="17" type="ORF">THITH_00995</name>
</gene>
<evidence type="ECO:0000256" key="1">
    <source>
        <dbReference type="ARBA" id="ARBA00000085"/>
    </source>
</evidence>
<sequence length="751" mass="83159">MSAFDDSARHLQRQIHWLHVYLGLAALAWTLTFAGMAWWTVNSLHDMTMDLARKEAEANFNKDQAFRFWGAMHGGVYVPVSEQTPPNPWLAHVPERDITLPSGRELTLMNPAYMLRELNEQFGELFGVRGNITSLDPLRPDNQPDPWERSALMHFQEGGGEVMEVAEIDGKPYLRYMSPMETDPGCLHCHGHQGYRIGDIRGGVSVAVPLSGYLEHERTAVGQNLATFLAAWVLGIAGLLAARQRLVRDMRVRHEANAKIARLNEGLEALVSERTAELEVARDRAEAANRAKSVFLANMSHELRTPLNAILGFAHLAKHDSGATAQLREYLDFVQRNGAHLLSLINDVLDTAKIESGRLTLEESTVDLPSLLDDVADMLRPRANERGLELSVFRDPALPAHIRSDGRKLQQILINLASNAVKYSDRGEVRIAARSIQPRGGQAVLEITVTDQGRGIDDEAIARIFEPFYQVDGAGPTEGTGLGLPITRQFVELMGGEISVESQPGSGSRFTVRLPLEKARPDQIEQAAPARRVLHLTEDQPEWRVLVADDSDANRLLLVRLLEGAGFSVRQAADGREAVQQFNDWHPHFVWMDIRMPEMDGHEAARLIRKAADGDKTVIAALTASISTDDQAQVFASGCVALLRKPFQPHQIFETMRRHLGLRYRYADDDPATRGSSAESTDWAGALARLSPDRRGTLREALLAGDVDALETLVSDIARDDAPLARVLHGPLESFRYDEVLAVLDGNEAGE</sequence>
<dbReference type="SUPFAM" id="SSF55874">
    <property type="entry name" value="ATPase domain of HSP90 chaperone/DNA topoisomerase II/histidine kinase"/>
    <property type="match status" value="1"/>
</dbReference>
<evidence type="ECO:0000256" key="8">
    <source>
        <dbReference type="ARBA" id="ARBA00022777"/>
    </source>
</evidence>
<dbReference type="InterPro" id="IPR036890">
    <property type="entry name" value="HATPase_C_sf"/>
</dbReference>
<keyword evidence="10 14" id="KW-1133">Transmembrane helix</keyword>
<dbReference type="InterPro" id="IPR036097">
    <property type="entry name" value="HisK_dim/P_sf"/>
</dbReference>
<dbReference type="STRING" id="713585.THITH_00995"/>
<evidence type="ECO:0000256" key="11">
    <source>
        <dbReference type="ARBA" id="ARBA00023012"/>
    </source>
</evidence>
<protein>
    <recommendedName>
        <fullName evidence="3">histidine kinase</fullName>
        <ecNumber evidence="3">2.7.13.3</ecNumber>
    </recommendedName>
</protein>
<dbReference type="Gene3D" id="3.30.565.10">
    <property type="entry name" value="Histidine kinase-like ATPase, C-terminal domain"/>
    <property type="match status" value="1"/>
</dbReference>
<reference evidence="17 18" key="1">
    <citation type="submission" date="2013-12" db="EMBL/GenBank/DDBJ databases">
        <authorList>
            <consortium name="DOE Joint Genome Institute"/>
            <person name="Muyzer G."/>
            <person name="Huntemann M."/>
            <person name="Han J."/>
            <person name="Chen A."/>
            <person name="Kyrpides N."/>
            <person name="Mavromatis K."/>
            <person name="Markowitz V."/>
            <person name="Palaniappan K."/>
            <person name="Ivanova N."/>
            <person name="Schaumberg A."/>
            <person name="Pati A."/>
            <person name="Liolios K."/>
            <person name="Nordberg H.P."/>
            <person name="Cantor M.N."/>
            <person name="Hua S.X."/>
            <person name="Woyke T."/>
        </authorList>
    </citation>
    <scope>NUCLEOTIDE SEQUENCE [LARGE SCALE GENOMIC DNA]</scope>
    <source>
        <strain evidence="17 18">ARh 1</strain>
    </source>
</reference>
<comment type="catalytic activity">
    <reaction evidence="1">
        <text>ATP + protein L-histidine = ADP + protein N-phospho-L-histidine.</text>
        <dbReference type="EC" id="2.7.13.3"/>
    </reaction>
</comment>
<dbReference type="Proteomes" id="UP000005289">
    <property type="component" value="Chromosome"/>
</dbReference>
<evidence type="ECO:0000256" key="4">
    <source>
        <dbReference type="ARBA" id="ARBA00022553"/>
    </source>
</evidence>
<keyword evidence="4 13" id="KW-0597">Phosphoprotein</keyword>
<dbReference type="Pfam" id="PF00072">
    <property type="entry name" value="Response_reg"/>
    <property type="match status" value="1"/>
</dbReference>
<dbReference type="EMBL" id="CP007029">
    <property type="protein sequence ID" value="AHE97089.1"/>
    <property type="molecule type" value="Genomic_DNA"/>
</dbReference>
<comment type="subcellular location">
    <subcellularLocation>
        <location evidence="2">Membrane</location>
    </subcellularLocation>
</comment>
<evidence type="ECO:0000256" key="9">
    <source>
        <dbReference type="ARBA" id="ARBA00022840"/>
    </source>
</evidence>
<dbReference type="GO" id="GO:0016020">
    <property type="term" value="C:membrane"/>
    <property type="evidence" value="ECO:0007669"/>
    <property type="project" value="UniProtKB-SubCell"/>
</dbReference>
<dbReference type="InterPro" id="IPR003661">
    <property type="entry name" value="HisK_dim/P_dom"/>
</dbReference>
<dbReference type="InterPro" id="IPR005467">
    <property type="entry name" value="His_kinase_dom"/>
</dbReference>
<keyword evidence="12 14" id="KW-0472">Membrane</keyword>
<dbReference type="EC" id="2.7.13.3" evidence="3"/>
<feature type="domain" description="Histidine kinase" evidence="15">
    <location>
        <begin position="298"/>
        <end position="518"/>
    </location>
</feature>
<name>W0DEL6_9GAMM</name>
<dbReference type="OrthoDB" id="9810730at2"/>
<evidence type="ECO:0000256" key="7">
    <source>
        <dbReference type="ARBA" id="ARBA00022741"/>
    </source>
</evidence>
<dbReference type="FunFam" id="1.10.287.130:FF:000004">
    <property type="entry name" value="Ethylene receptor 1"/>
    <property type="match status" value="1"/>
</dbReference>
<evidence type="ECO:0000256" key="3">
    <source>
        <dbReference type="ARBA" id="ARBA00012438"/>
    </source>
</evidence>
<evidence type="ECO:0000256" key="12">
    <source>
        <dbReference type="ARBA" id="ARBA00023136"/>
    </source>
</evidence>
<dbReference type="CDD" id="cd00082">
    <property type="entry name" value="HisKA"/>
    <property type="match status" value="1"/>
</dbReference>
<dbReference type="Pfam" id="PF00512">
    <property type="entry name" value="HisKA"/>
    <property type="match status" value="1"/>
</dbReference>
<dbReference type="CDD" id="cd17546">
    <property type="entry name" value="REC_hyHK_CKI1_RcsC-like"/>
    <property type="match status" value="1"/>
</dbReference>
<dbReference type="FunFam" id="3.30.565.10:FF:000010">
    <property type="entry name" value="Sensor histidine kinase RcsC"/>
    <property type="match status" value="1"/>
</dbReference>
<dbReference type="Gene3D" id="3.40.50.2300">
    <property type="match status" value="1"/>
</dbReference>
<proteinExistence type="predicted"/>
<evidence type="ECO:0000256" key="10">
    <source>
        <dbReference type="ARBA" id="ARBA00022989"/>
    </source>
</evidence>
<evidence type="ECO:0000259" key="16">
    <source>
        <dbReference type="PROSITE" id="PS50110"/>
    </source>
</evidence>
<dbReference type="RefSeq" id="WP_006746392.1">
    <property type="nucleotide sequence ID" value="NZ_CP007029.1"/>
</dbReference>
<dbReference type="Gene3D" id="3.30.450.290">
    <property type="match status" value="1"/>
</dbReference>
<keyword evidence="11" id="KW-0902">Two-component regulatory system</keyword>
<dbReference type="InterPro" id="IPR003594">
    <property type="entry name" value="HATPase_dom"/>
</dbReference>
<dbReference type="PRINTS" id="PR00344">
    <property type="entry name" value="BCTRLSENSOR"/>
</dbReference>
<keyword evidence="7" id="KW-0547">Nucleotide-binding</keyword>
<feature type="transmembrane region" description="Helical" evidence="14">
    <location>
        <begin position="20"/>
        <end position="41"/>
    </location>
</feature>
<evidence type="ECO:0000256" key="13">
    <source>
        <dbReference type="PROSITE-ProRule" id="PRU00169"/>
    </source>
</evidence>
<dbReference type="InterPro" id="IPR001789">
    <property type="entry name" value="Sig_transdc_resp-reg_receiver"/>
</dbReference>
<feature type="domain" description="Response regulatory" evidence="16">
    <location>
        <begin position="544"/>
        <end position="660"/>
    </location>
</feature>
<dbReference type="GO" id="GO:0000155">
    <property type="term" value="F:phosphorelay sensor kinase activity"/>
    <property type="evidence" value="ECO:0007669"/>
    <property type="project" value="InterPro"/>
</dbReference>
<dbReference type="InterPro" id="IPR021796">
    <property type="entry name" value="Tll0287-like_dom"/>
</dbReference>
<dbReference type="InterPro" id="IPR004358">
    <property type="entry name" value="Sig_transdc_His_kin-like_C"/>
</dbReference>
<keyword evidence="5" id="KW-0808">Transferase</keyword>
<dbReference type="Pfam" id="PF11845">
    <property type="entry name" value="Tll0287-like"/>
    <property type="match status" value="1"/>
</dbReference>
<evidence type="ECO:0000259" key="15">
    <source>
        <dbReference type="PROSITE" id="PS50109"/>
    </source>
</evidence>
<dbReference type="PROSITE" id="PS50109">
    <property type="entry name" value="HIS_KIN"/>
    <property type="match status" value="1"/>
</dbReference>
<evidence type="ECO:0000256" key="6">
    <source>
        <dbReference type="ARBA" id="ARBA00022692"/>
    </source>
</evidence>
<organism evidence="17 18">
    <name type="scientific">Thioalkalivibrio paradoxus ARh 1</name>
    <dbReference type="NCBI Taxonomy" id="713585"/>
    <lineage>
        <taxon>Bacteria</taxon>
        <taxon>Pseudomonadati</taxon>
        <taxon>Pseudomonadota</taxon>
        <taxon>Gammaproteobacteria</taxon>
        <taxon>Chromatiales</taxon>
        <taxon>Ectothiorhodospiraceae</taxon>
        <taxon>Thioalkalivibrio</taxon>
    </lineage>
</organism>
<dbReference type="GO" id="GO:0005524">
    <property type="term" value="F:ATP binding"/>
    <property type="evidence" value="ECO:0007669"/>
    <property type="project" value="UniProtKB-KW"/>
</dbReference>
<dbReference type="SMART" id="SM00448">
    <property type="entry name" value="REC"/>
    <property type="match status" value="1"/>
</dbReference>
<evidence type="ECO:0000256" key="14">
    <source>
        <dbReference type="SAM" id="Phobius"/>
    </source>
</evidence>
<dbReference type="CDD" id="cd16922">
    <property type="entry name" value="HATPase_EvgS-ArcB-TorS-like"/>
    <property type="match status" value="1"/>
</dbReference>
<accession>W0DEL6</accession>
<dbReference type="PANTHER" id="PTHR43047">
    <property type="entry name" value="TWO-COMPONENT HISTIDINE PROTEIN KINASE"/>
    <property type="match status" value="1"/>
</dbReference>